<keyword evidence="2" id="KW-0560">Oxidoreductase</keyword>
<dbReference type="KEGG" id="mbn:Mboo_0597"/>
<gene>
    <name evidence="4" type="ordered locus">Mboo_0597</name>
</gene>
<dbReference type="EMBL" id="CP000780">
    <property type="protein sequence ID" value="ABS55115.1"/>
    <property type="molecule type" value="Genomic_DNA"/>
</dbReference>
<dbReference type="GeneID" id="5411705"/>
<feature type="domain" description="Thiamine pyrophosphate enzyme TPP-binding" evidence="3">
    <location>
        <begin position="309"/>
        <end position="370"/>
    </location>
</feature>
<keyword evidence="5" id="KW-1185">Reference proteome</keyword>
<evidence type="ECO:0000256" key="2">
    <source>
        <dbReference type="ARBA" id="ARBA00023002"/>
    </source>
</evidence>
<evidence type="ECO:0000313" key="5">
    <source>
        <dbReference type="Proteomes" id="UP000002408"/>
    </source>
</evidence>
<reference evidence="4" key="1">
    <citation type="submission" date="2007-07" db="EMBL/GenBank/DDBJ databases">
        <title>Complete sequence of Candidatus Methanoregula boonei 6A8.</title>
        <authorList>
            <consortium name="US DOE Joint Genome Institute"/>
            <person name="Copeland A."/>
            <person name="Lucas S."/>
            <person name="Lapidus A."/>
            <person name="Barry K."/>
            <person name="Glavina del Rio T."/>
            <person name="Dalin E."/>
            <person name="Tice H."/>
            <person name="Pitluck S."/>
            <person name="Meincke L."/>
            <person name="Brettin T."/>
            <person name="Bruce D."/>
            <person name="Detter J.C."/>
            <person name="Han C."/>
            <person name="Tapia R."/>
            <person name="Gilna P."/>
            <person name="Schmutz J."/>
            <person name="Larimer F."/>
            <person name="Land M."/>
            <person name="Hauser L."/>
            <person name="Kyrpides N."/>
            <person name="Kim E."/>
            <person name="Zinder S."/>
            <person name="Richardson P."/>
        </authorList>
    </citation>
    <scope>NUCLEOTIDE SEQUENCE [LARGE SCALE GENOMIC DNA]</scope>
    <source>
        <strain evidence="4">6A8</strain>
    </source>
</reference>
<dbReference type="PANTHER" id="PTHR43710">
    <property type="entry name" value="2-HYDROXYACYL-COA LYASE"/>
    <property type="match status" value="1"/>
</dbReference>
<dbReference type="STRING" id="456442.Mboo_0597"/>
<dbReference type="Pfam" id="PF02775">
    <property type="entry name" value="TPP_enzyme_C"/>
    <property type="match status" value="1"/>
</dbReference>
<dbReference type="Proteomes" id="UP000002408">
    <property type="component" value="Chromosome"/>
</dbReference>
<dbReference type="SUPFAM" id="SSF52518">
    <property type="entry name" value="Thiamin diphosphate-binding fold (THDP-binding)"/>
    <property type="match status" value="2"/>
</dbReference>
<dbReference type="GO" id="GO:0030976">
    <property type="term" value="F:thiamine pyrophosphate binding"/>
    <property type="evidence" value="ECO:0007669"/>
    <property type="project" value="InterPro"/>
</dbReference>
<organism evidence="4 5">
    <name type="scientific">Methanoregula boonei (strain DSM 21154 / JCM 14090 / 6A8)</name>
    <dbReference type="NCBI Taxonomy" id="456442"/>
    <lineage>
        <taxon>Archaea</taxon>
        <taxon>Methanobacteriati</taxon>
        <taxon>Methanobacteriota</taxon>
        <taxon>Stenosarchaea group</taxon>
        <taxon>Methanomicrobia</taxon>
        <taxon>Methanomicrobiales</taxon>
        <taxon>Methanoregulaceae</taxon>
        <taxon>Methanoregula</taxon>
    </lineage>
</organism>
<dbReference type="InterPro" id="IPR002880">
    <property type="entry name" value="Pyrv_Fd/Flavodoxin_OxRdtase_N"/>
</dbReference>
<dbReference type="RefSeq" id="WP_012106136.1">
    <property type="nucleotide sequence ID" value="NC_009712.1"/>
</dbReference>
<keyword evidence="1" id="KW-0479">Metal-binding</keyword>
<dbReference type="HOGENOM" id="CLU_709064_0_0_2"/>
<protein>
    <submittedName>
        <fullName evidence="4">Indolepyruvate ferredoxin oxidoreductase alpha and beta subunits-like protein</fullName>
    </submittedName>
</protein>
<dbReference type="InterPro" id="IPR011766">
    <property type="entry name" value="TPP_enzyme_TPP-bd"/>
</dbReference>
<dbReference type="Gene3D" id="3.40.50.970">
    <property type="match status" value="2"/>
</dbReference>
<dbReference type="GO" id="GO:0006082">
    <property type="term" value="P:organic acid metabolic process"/>
    <property type="evidence" value="ECO:0007669"/>
    <property type="project" value="UniProtKB-ARBA"/>
</dbReference>
<dbReference type="PANTHER" id="PTHR43710:SF6">
    <property type="entry name" value="INDOLEPYRUVATE OXIDOREDUCTASE SUBUNIT IORA"/>
    <property type="match status" value="1"/>
</dbReference>
<dbReference type="eggNOG" id="arCOG01612">
    <property type="taxonomic scope" value="Archaea"/>
</dbReference>
<sequence length="423" mass="45130">MKGTEALAAAISSGTDRQYTVPGYPITELGALTGAELVINEKTALEYALGDSLAGRRAAVIVKHVGMNACADPLVQATVQGIRGGVLLVAGDDPESKGSQTAQDSRYYGELAELPVIEPDENTCFTGVEAALTASETFSRVALLRLTPHLLDAEVDGEPVPRNNKSGRIADPALTMHGRATAANEIYRAMFAWSDVSPLNRWKGGTLGAGSAPGDSRIVTVNPVSSRAREISEIHEIGRPFVRDHRTVAAPGPQGKPESRNDRGFSRTFCITCPYLPLLRLLKERGMQVICDAGCSVFSLNPPYELGLASYGMGASIAVAARSTHVALIGDYALLHSGINALIDVYEKRRPLLCIVMKNHCAAMTGGQTVSDPVPYIRWADPVVCPAGDEHRLREVIRAPDAPMTVVVEADCPKGAHHETVEC</sequence>
<evidence type="ECO:0000259" key="3">
    <source>
        <dbReference type="Pfam" id="PF02775"/>
    </source>
</evidence>
<dbReference type="CDD" id="cd07034">
    <property type="entry name" value="TPP_PYR_PFOR_IOR-alpha_like"/>
    <property type="match status" value="1"/>
</dbReference>
<dbReference type="InterPro" id="IPR029061">
    <property type="entry name" value="THDP-binding"/>
</dbReference>
<dbReference type="GO" id="GO:0046872">
    <property type="term" value="F:metal ion binding"/>
    <property type="evidence" value="ECO:0007669"/>
    <property type="project" value="UniProtKB-KW"/>
</dbReference>
<keyword evidence="4" id="KW-0670">Pyruvate</keyword>
<evidence type="ECO:0000313" key="4">
    <source>
        <dbReference type="EMBL" id="ABS55115.1"/>
    </source>
</evidence>
<dbReference type="GO" id="GO:0016491">
    <property type="term" value="F:oxidoreductase activity"/>
    <property type="evidence" value="ECO:0007669"/>
    <property type="project" value="UniProtKB-KW"/>
</dbReference>
<dbReference type="OrthoDB" id="116011at2157"/>
<proteinExistence type="predicted"/>
<dbReference type="AlphaFoldDB" id="A7I5V4"/>
<dbReference type="InterPro" id="IPR045025">
    <property type="entry name" value="HACL1-like"/>
</dbReference>
<name>A7I5V4_METB6</name>
<dbReference type="GO" id="GO:0044272">
    <property type="term" value="P:sulfur compound biosynthetic process"/>
    <property type="evidence" value="ECO:0007669"/>
    <property type="project" value="UniProtKB-ARBA"/>
</dbReference>
<accession>A7I5V4</accession>
<evidence type="ECO:0000256" key="1">
    <source>
        <dbReference type="ARBA" id="ARBA00022723"/>
    </source>
</evidence>